<dbReference type="RefSeq" id="WP_353980941.1">
    <property type="nucleotide sequence ID" value="NZ_CP159578.1"/>
</dbReference>
<evidence type="ECO:0000256" key="5">
    <source>
        <dbReference type="ARBA" id="ARBA00022759"/>
    </source>
</evidence>
<gene>
    <name evidence="9" type="ORF">ABV408_02695</name>
</gene>
<feature type="compositionally biased region" description="Polar residues" evidence="7">
    <location>
        <begin position="726"/>
        <end position="740"/>
    </location>
</feature>
<keyword evidence="6" id="KW-0378">Hydrolase</keyword>
<evidence type="ECO:0000256" key="3">
    <source>
        <dbReference type="ARBA" id="ARBA00022705"/>
    </source>
</evidence>
<proteinExistence type="inferred from homology"/>
<dbReference type="InterPro" id="IPR008766">
    <property type="entry name" value="Replication_gene_A-like"/>
</dbReference>
<evidence type="ECO:0000313" key="9">
    <source>
        <dbReference type="EMBL" id="XCJ80095.1"/>
    </source>
</evidence>
<keyword evidence="5 9" id="KW-0255">Endonuclease</keyword>
<feature type="region of interest" description="Disordered" evidence="7">
    <location>
        <begin position="774"/>
        <end position="816"/>
    </location>
</feature>
<dbReference type="GO" id="GO:0016787">
    <property type="term" value="F:hydrolase activity"/>
    <property type="evidence" value="ECO:0007669"/>
    <property type="project" value="UniProtKB-KW"/>
</dbReference>
<dbReference type="GO" id="GO:0006260">
    <property type="term" value="P:DNA replication"/>
    <property type="evidence" value="ECO:0007669"/>
    <property type="project" value="UniProtKB-KW"/>
</dbReference>
<comment type="similarity">
    <text evidence="2">Belongs to the phage GPA family.</text>
</comment>
<evidence type="ECO:0000256" key="7">
    <source>
        <dbReference type="SAM" id="MobiDB-lite"/>
    </source>
</evidence>
<reference evidence="9" key="1">
    <citation type="submission" date="2024-06" db="EMBL/GenBank/DDBJ databases">
        <title>Complete genome of Salinicola endophyticus HNIBRBA4755.</title>
        <authorList>
            <person name="Shin S.Y."/>
            <person name="Kang H."/>
            <person name="Song J."/>
        </authorList>
    </citation>
    <scope>NUCLEOTIDE SEQUENCE</scope>
    <source>
        <strain evidence="9">HNIBRBA4755</strain>
    </source>
</reference>
<accession>A0AB74UGD3</accession>
<evidence type="ECO:0000256" key="1">
    <source>
        <dbReference type="ARBA" id="ARBA00003293"/>
    </source>
</evidence>
<feature type="compositionally biased region" description="Basic residues" evidence="7">
    <location>
        <begin position="805"/>
        <end position="816"/>
    </location>
</feature>
<evidence type="ECO:0000256" key="6">
    <source>
        <dbReference type="ARBA" id="ARBA00022801"/>
    </source>
</evidence>
<dbReference type="GO" id="GO:0004519">
    <property type="term" value="F:endonuclease activity"/>
    <property type="evidence" value="ECO:0007669"/>
    <property type="project" value="UniProtKB-KW"/>
</dbReference>
<keyword evidence="3" id="KW-0235">DNA replication</keyword>
<protein>
    <submittedName>
        <fullName evidence="9">Replication endonuclease</fullName>
    </submittedName>
</protein>
<organism evidence="9">
    <name type="scientific">Salinicola endophyticus</name>
    <dbReference type="NCBI Taxonomy" id="1949083"/>
    <lineage>
        <taxon>Bacteria</taxon>
        <taxon>Pseudomonadati</taxon>
        <taxon>Pseudomonadota</taxon>
        <taxon>Gammaproteobacteria</taxon>
        <taxon>Oceanospirillales</taxon>
        <taxon>Halomonadaceae</taxon>
        <taxon>Salinicola</taxon>
    </lineage>
</organism>
<comment type="function">
    <text evidence="1">Possible endonuclease which induces a single-strand cut and initiates DNA replication.</text>
</comment>
<dbReference type="Pfam" id="PF05840">
    <property type="entry name" value="Phage_GPA"/>
    <property type="match status" value="1"/>
</dbReference>
<evidence type="ECO:0000256" key="2">
    <source>
        <dbReference type="ARBA" id="ARBA00009260"/>
    </source>
</evidence>
<dbReference type="AlphaFoldDB" id="A0AB74UGD3"/>
<name>A0AB74UGD3_9GAMM</name>
<feature type="region of interest" description="Disordered" evidence="7">
    <location>
        <begin position="706"/>
        <end position="750"/>
    </location>
</feature>
<dbReference type="EMBL" id="CP159578">
    <property type="protein sequence ID" value="XCJ80095.1"/>
    <property type="molecule type" value="Genomic_DNA"/>
</dbReference>
<evidence type="ECO:0000259" key="8">
    <source>
        <dbReference type="Pfam" id="PF05840"/>
    </source>
</evidence>
<feature type="domain" description="Replication gene A protein-like" evidence="8">
    <location>
        <begin position="242"/>
        <end position="493"/>
    </location>
</feature>
<evidence type="ECO:0000256" key="4">
    <source>
        <dbReference type="ARBA" id="ARBA00022722"/>
    </source>
</evidence>
<keyword evidence="4" id="KW-0540">Nuclease</keyword>
<sequence length="816" mass="91021">MSAIETSHTFGTPECRQWRQGFFERLPSLAEALAAGFVAVATRHGNTAGNRWLARRAAGLIEPERVCRRFPPLAADLRRAFAELRRQAETPLDGIAAGCAWLETVERRLTLGAFNASHDDDALIDYARAQARGAEDVRHQLVANIANHNRRQRLGLLPPPRRLPRLPGSSLSAQARARAGLIARGPNPLTPPRPGVPLLSLFTWQRAPLMTLAVADNLALERARTRARHHGIAPPSLRLKPAAQLARLSCERWWRRQLRRLAGRRLEQVLREARRVHKRAGIYCSELTLTRRRAQKVRNRALLETLEAINQAGQTYTLAELAELGLANPDHRRAELMLRIRDTEVEARRLGHVGLFFTLTAPSRFHPVLAASAQRNPKYDGSTPREAQQHLQALWAKARASLAREGLGIYGIRVVEPHHDGTPHWHLLVWAKPEHAAAVTATLRGYAEAESPEELYDRAGNKTDARFKAETIDPARGTAAGYVAKYISKNLNGEQFARAGVEGDHLDRYGQALTDAAPRIEAWAATWGIRQFQFLGLPSVTVWREVRRLTERQADALDQWEAATRPRPSIARVLRRVRAAALAGQWDRYLRLMGGPNAPRKCQPIKPWSIPAFRRSQTGEDAFSHASGEVDPGRIERGRYGDEIRVPKGLVVSDRRGHTAEYLTRLYRWEVRPKRGLAMGAVGGFLGGGAAADPWTCVTNCTDPASYKTTTRPSCTDPASYKTKTRPSGTAPASQTNTPPSTVPRHLLTPREPSPEALAEQLARYHAWRASEAARAEVENADHEQRLIRALARRQTSRPPAPTGAHRRPLRRAERR</sequence>
<feature type="compositionally biased region" description="Basic and acidic residues" evidence="7">
    <location>
        <begin position="774"/>
        <end position="787"/>
    </location>
</feature>